<dbReference type="InterPro" id="IPR036273">
    <property type="entry name" value="CRAL/TRIO_N_dom_sf"/>
</dbReference>
<evidence type="ECO:0000313" key="3">
    <source>
        <dbReference type="Proteomes" id="UP000250275"/>
    </source>
</evidence>
<dbReference type="Gene3D" id="3.40.525.10">
    <property type="entry name" value="CRAL-TRIO lipid binding domain"/>
    <property type="match status" value="1"/>
</dbReference>
<dbReference type="AlphaFoldDB" id="A0A310SGC2"/>
<dbReference type="InterPro" id="IPR001251">
    <property type="entry name" value="CRAL-TRIO_dom"/>
</dbReference>
<dbReference type="GO" id="GO:0016020">
    <property type="term" value="C:membrane"/>
    <property type="evidence" value="ECO:0007669"/>
    <property type="project" value="TreeGrafter"/>
</dbReference>
<dbReference type="GO" id="GO:1902936">
    <property type="term" value="F:phosphatidylinositol bisphosphate binding"/>
    <property type="evidence" value="ECO:0007669"/>
    <property type="project" value="TreeGrafter"/>
</dbReference>
<organism evidence="2 3">
    <name type="scientific">Eufriesea mexicana</name>
    <dbReference type="NCBI Taxonomy" id="516756"/>
    <lineage>
        <taxon>Eukaryota</taxon>
        <taxon>Metazoa</taxon>
        <taxon>Ecdysozoa</taxon>
        <taxon>Arthropoda</taxon>
        <taxon>Hexapoda</taxon>
        <taxon>Insecta</taxon>
        <taxon>Pterygota</taxon>
        <taxon>Neoptera</taxon>
        <taxon>Endopterygota</taxon>
        <taxon>Hymenoptera</taxon>
        <taxon>Apocrita</taxon>
        <taxon>Aculeata</taxon>
        <taxon>Apoidea</taxon>
        <taxon>Anthophila</taxon>
        <taxon>Apidae</taxon>
        <taxon>Eufriesea</taxon>
    </lineage>
</organism>
<dbReference type="EMBL" id="KQ760241">
    <property type="protein sequence ID" value="OAD61294.1"/>
    <property type="molecule type" value="Genomic_DNA"/>
</dbReference>
<protein>
    <submittedName>
        <fullName evidence="2">Alpha-tocopherol transfer protein-like</fullName>
    </submittedName>
</protein>
<feature type="domain" description="CRAL-TRIO" evidence="1">
    <location>
        <begin position="137"/>
        <end position="297"/>
    </location>
</feature>
<dbReference type="PANTHER" id="PTHR10174:SF230">
    <property type="entry name" value="ALPHA-TOCOPHEROL TRANSFER PROTEIN-LIKE"/>
    <property type="match status" value="1"/>
</dbReference>
<gene>
    <name evidence="2" type="ORF">WN48_02563</name>
</gene>
<reference evidence="2 3" key="1">
    <citation type="submission" date="2015-07" db="EMBL/GenBank/DDBJ databases">
        <title>The genome of Eufriesea mexicana.</title>
        <authorList>
            <person name="Pan H."/>
            <person name="Kapheim K."/>
        </authorList>
    </citation>
    <scope>NUCLEOTIDE SEQUENCE [LARGE SCALE GENOMIC DNA]</scope>
    <source>
        <strain evidence="2">0111107269</strain>
        <tissue evidence="2">Whole body</tissue>
    </source>
</reference>
<dbReference type="Gene3D" id="1.20.5.1200">
    <property type="entry name" value="Alpha-tocopherol transfer"/>
    <property type="match status" value="1"/>
</dbReference>
<evidence type="ECO:0000259" key="1">
    <source>
        <dbReference type="PROSITE" id="PS50191"/>
    </source>
</evidence>
<dbReference type="PROSITE" id="PS50191">
    <property type="entry name" value="CRAL_TRIO"/>
    <property type="match status" value="1"/>
</dbReference>
<dbReference type="Gene3D" id="1.10.8.20">
    <property type="entry name" value="N-terminal domain of phosphatidylinositol transfer protein sec14p"/>
    <property type="match status" value="1"/>
</dbReference>
<name>A0A310SGC2_9HYME</name>
<dbReference type="OrthoDB" id="6682367at2759"/>
<keyword evidence="3" id="KW-1185">Reference proteome</keyword>
<dbReference type="CDD" id="cd00170">
    <property type="entry name" value="SEC14"/>
    <property type="match status" value="1"/>
</dbReference>
<dbReference type="SUPFAM" id="SSF52087">
    <property type="entry name" value="CRAL/TRIO domain"/>
    <property type="match status" value="1"/>
</dbReference>
<sequence>MLLIQPSEEMSKQIRMELNENVATRDKDVEVIKEWLSKQPHLPQFDDDYRLMTFLRGCKFSLEKCKKKLDMYFTMRSAIPEFFCNRDVTRPELRDIIRVIRNFRTRNRSKIAKARQLDLTILRHRPPPKLPRLKISDSQLSLQAEIPPLPGLTKNGRRVIVMRGIDKDLPTPNVAEAMKLVLMIGDIRLKEESVGVAGDVYILDASVATPSHFAKFTPTIVKKFLVCVQEAYPVKLKEVHVVNVSPLVDTIVNFVKPFIKEKIRNRIFMHSDLNTLYQYIPREILPTEYGGDAGPIQAIHETWVKKLEEYGPWFAEQESIKANEALRPGKPKTHDDLFGLDGSFRQLVID</sequence>
<proteinExistence type="predicted"/>
<dbReference type="PANTHER" id="PTHR10174">
    <property type="entry name" value="ALPHA-TOCOPHEROL TRANSFER PROTEIN-RELATED"/>
    <property type="match status" value="1"/>
</dbReference>
<dbReference type="Pfam" id="PF00650">
    <property type="entry name" value="CRAL_TRIO"/>
    <property type="match status" value="1"/>
</dbReference>
<accession>A0A310SGC2</accession>
<dbReference type="SUPFAM" id="SSF46938">
    <property type="entry name" value="CRAL/TRIO N-terminal domain"/>
    <property type="match status" value="1"/>
</dbReference>
<dbReference type="SMART" id="SM00516">
    <property type="entry name" value="SEC14"/>
    <property type="match status" value="1"/>
</dbReference>
<dbReference type="InterPro" id="IPR036865">
    <property type="entry name" value="CRAL-TRIO_dom_sf"/>
</dbReference>
<dbReference type="Proteomes" id="UP000250275">
    <property type="component" value="Unassembled WGS sequence"/>
</dbReference>
<evidence type="ECO:0000313" key="2">
    <source>
        <dbReference type="EMBL" id="OAD61294.1"/>
    </source>
</evidence>